<keyword evidence="1" id="KW-0472">Membrane</keyword>
<gene>
    <name evidence="2" type="ORF">SAMN05192570_2180</name>
</gene>
<name>A0A1I6S550_9CAUL</name>
<evidence type="ECO:0000256" key="1">
    <source>
        <dbReference type="SAM" id="Phobius"/>
    </source>
</evidence>
<sequence length="172" mass="18789">MRRPVAVRVVGPVQWIFIPALIALAATILLATPVELFGLNLPEPVIPMVLAFAWALIRPSIVAPVVLTALGLFLDVFWYGPLGLWPLALLAIYAVVLGSRSFLIGQETAVLFVWYAACCGLAFLIAWLVTSFLASNPPSILALLGQVAPTLLLFPFADRMVERFEDGDVRFR</sequence>
<evidence type="ECO:0000313" key="3">
    <source>
        <dbReference type="Proteomes" id="UP000198788"/>
    </source>
</evidence>
<feature type="transmembrane region" description="Helical" evidence="1">
    <location>
        <begin position="109"/>
        <end position="134"/>
    </location>
</feature>
<dbReference type="STRING" id="871741.SAMN05192570_2180"/>
<dbReference type="EMBL" id="FOZV01000004">
    <property type="protein sequence ID" value="SFS72067.1"/>
    <property type="molecule type" value="Genomic_DNA"/>
</dbReference>
<reference evidence="3" key="1">
    <citation type="submission" date="2016-10" db="EMBL/GenBank/DDBJ databases">
        <authorList>
            <person name="Varghese N."/>
            <person name="Submissions S."/>
        </authorList>
    </citation>
    <scope>NUCLEOTIDE SEQUENCE [LARGE SCALE GENOMIC DNA]</scope>
    <source>
        <strain evidence="3">CGMCC 1.10683</strain>
    </source>
</reference>
<protein>
    <submittedName>
        <fullName evidence="2">Rod shape-determining protein MreD</fullName>
    </submittedName>
</protein>
<keyword evidence="1" id="KW-1133">Transmembrane helix</keyword>
<feature type="transmembrane region" description="Helical" evidence="1">
    <location>
        <begin position="76"/>
        <end position="97"/>
    </location>
</feature>
<evidence type="ECO:0000313" key="2">
    <source>
        <dbReference type="EMBL" id="SFS72067.1"/>
    </source>
</evidence>
<dbReference type="Proteomes" id="UP000198788">
    <property type="component" value="Unassembled WGS sequence"/>
</dbReference>
<organism evidence="2 3">
    <name type="scientific">Brevundimonas viscosa</name>
    <dbReference type="NCBI Taxonomy" id="871741"/>
    <lineage>
        <taxon>Bacteria</taxon>
        <taxon>Pseudomonadati</taxon>
        <taxon>Pseudomonadota</taxon>
        <taxon>Alphaproteobacteria</taxon>
        <taxon>Caulobacterales</taxon>
        <taxon>Caulobacteraceae</taxon>
        <taxon>Brevundimonas</taxon>
    </lineage>
</organism>
<keyword evidence="3" id="KW-1185">Reference proteome</keyword>
<dbReference type="AlphaFoldDB" id="A0A1I6S550"/>
<accession>A0A1I6S550</accession>
<feature type="transmembrane region" description="Helical" evidence="1">
    <location>
        <begin position="15"/>
        <end position="37"/>
    </location>
</feature>
<feature type="transmembrane region" description="Helical" evidence="1">
    <location>
        <begin position="140"/>
        <end position="157"/>
    </location>
</feature>
<keyword evidence="1" id="KW-0812">Transmembrane</keyword>
<proteinExistence type="predicted"/>
<dbReference type="RefSeq" id="WP_177221853.1">
    <property type="nucleotide sequence ID" value="NZ_FOZV01000004.1"/>
</dbReference>
<feature type="transmembrane region" description="Helical" evidence="1">
    <location>
        <begin position="49"/>
        <end position="70"/>
    </location>
</feature>